<dbReference type="EnsemblPlants" id="AET3Gv20426400.7">
    <property type="protein sequence ID" value="AET3Gv20426400.7"/>
    <property type="gene ID" value="AET3Gv20426400"/>
</dbReference>
<reference evidence="1" key="5">
    <citation type="journal article" date="2021" name="G3 (Bethesda)">
        <title>Aegilops tauschii genome assembly Aet v5.0 features greater sequence contiguity and improved annotation.</title>
        <authorList>
            <person name="Wang L."/>
            <person name="Zhu T."/>
            <person name="Rodriguez J.C."/>
            <person name="Deal K.R."/>
            <person name="Dubcovsky J."/>
            <person name="McGuire P.E."/>
            <person name="Lux T."/>
            <person name="Spannagl M."/>
            <person name="Mayer K.F.X."/>
            <person name="Baldrich P."/>
            <person name="Meyers B.C."/>
            <person name="Huo N."/>
            <person name="Gu Y.Q."/>
            <person name="Zhou H."/>
            <person name="Devos K.M."/>
            <person name="Bennetzen J.L."/>
            <person name="Unver T."/>
            <person name="Budak H."/>
            <person name="Gulick P.J."/>
            <person name="Galiba G."/>
            <person name="Kalapos B."/>
            <person name="Nelson D.R."/>
            <person name="Li P."/>
            <person name="You F.M."/>
            <person name="Luo M.C."/>
            <person name="Dvorak J."/>
        </authorList>
    </citation>
    <scope>NUCLEOTIDE SEQUENCE [LARGE SCALE GENOMIC DNA]</scope>
    <source>
        <strain evidence="1">cv. AL8/78</strain>
    </source>
</reference>
<reference evidence="1" key="4">
    <citation type="submission" date="2019-03" db="UniProtKB">
        <authorList>
            <consortium name="EnsemblPlants"/>
        </authorList>
    </citation>
    <scope>IDENTIFICATION</scope>
</reference>
<dbReference type="Gramene" id="AET3Gv20426400.11">
    <property type="protein sequence ID" value="AET3Gv20426400.11"/>
    <property type="gene ID" value="AET3Gv20426400"/>
</dbReference>
<dbReference type="Gramene" id="AET3Gv20426400.12">
    <property type="protein sequence ID" value="AET3Gv20426400.12"/>
    <property type="gene ID" value="AET3Gv20426400"/>
</dbReference>
<dbReference type="EnsemblPlants" id="AET3Gv20426400.9">
    <property type="protein sequence ID" value="AET3Gv20426400.9"/>
    <property type="gene ID" value="AET3Gv20426400"/>
</dbReference>
<dbReference type="Proteomes" id="UP000015105">
    <property type="component" value="Chromosome 3D"/>
</dbReference>
<dbReference type="Gramene" id="AET3Gv20426400.20">
    <property type="protein sequence ID" value="AET3Gv20426400.20"/>
    <property type="gene ID" value="AET3Gv20426400"/>
</dbReference>
<dbReference type="SUPFAM" id="SSF56112">
    <property type="entry name" value="Protein kinase-like (PK-like)"/>
    <property type="match status" value="1"/>
</dbReference>
<name>A0A453ER24_AEGTS</name>
<dbReference type="AlphaFoldDB" id="A0A453ER24"/>
<accession>A0A453ER24</accession>
<dbReference type="InterPro" id="IPR011009">
    <property type="entry name" value="Kinase-like_dom_sf"/>
</dbReference>
<dbReference type="Gramene" id="AET3Gv20426400.6">
    <property type="protein sequence ID" value="AET3Gv20426400.6"/>
    <property type="gene ID" value="AET3Gv20426400"/>
</dbReference>
<dbReference type="EnsemblPlants" id="AET3Gv20426400.13">
    <property type="protein sequence ID" value="AET3Gv20426400.13"/>
    <property type="gene ID" value="AET3Gv20426400"/>
</dbReference>
<protein>
    <submittedName>
        <fullName evidence="1">Uncharacterized protein</fullName>
    </submittedName>
</protein>
<dbReference type="EnsemblPlants" id="AET3Gv20426400.6">
    <property type="protein sequence ID" value="AET3Gv20426400.6"/>
    <property type="gene ID" value="AET3Gv20426400"/>
</dbReference>
<dbReference type="Gramene" id="AET3Gv20426400.4">
    <property type="protein sequence ID" value="AET3Gv20426400.4"/>
    <property type="gene ID" value="AET3Gv20426400"/>
</dbReference>
<evidence type="ECO:0000313" key="2">
    <source>
        <dbReference type="Proteomes" id="UP000015105"/>
    </source>
</evidence>
<reference evidence="1" key="3">
    <citation type="journal article" date="2017" name="Nature">
        <title>Genome sequence of the progenitor of the wheat D genome Aegilops tauschii.</title>
        <authorList>
            <person name="Luo M.C."/>
            <person name="Gu Y.Q."/>
            <person name="Puiu D."/>
            <person name="Wang H."/>
            <person name="Twardziok S.O."/>
            <person name="Deal K.R."/>
            <person name="Huo N."/>
            <person name="Zhu T."/>
            <person name="Wang L."/>
            <person name="Wang Y."/>
            <person name="McGuire P.E."/>
            <person name="Liu S."/>
            <person name="Long H."/>
            <person name="Ramasamy R.K."/>
            <person name="Rodriguez J.C."/>
            <person name="Van S.L."/>
            <person name="Yuan L."/>
            <person name="Wang Z."/>
            <person name="Xia Z."/>
            <person name="Xiao L."/>
            <person name="Anderson O.D."/>
            <person name="Ouyang S."/>
            <person name="Liang Y."/>
            <person name="Zimin A.V."/>
            <person name="Pertea G."/>
            <person name="Qi P."/>
            <person name="Bennetzen J.L."/>
            <person name="Dai X."/>
            <person name="Dawson M.W."/>
            <person name="Muller H.G."/>
            <person name="Kugler K."/>
            <person name="Rivarola-Duarte L."/>
            <person name="Spannagl M."/>
            <person name="Mayer K.F.X."/>
            <person name="Lu F.H."/>
            <person name="Bevan M.W."/>
            <person name="Leroy P."/>
            <person name="Li P."/>
            <person name="You F.M."/>
            <person name="Sun Q."/>
            <person name="Liu Z."/>
            <person name="Lyons E."/>
            <person name="Wicker T."/>
            <person name="Salzberg S.L."/>
            <person name="Devos K.M."/>
            <person name="Dvorak J."/>
        </authorList>
    </citation>
    <scope>NUCLEOTIDE SEQUENCE [LARGE SCALE GENOMIC DNA]</scope>
    <source>
        <strain evidence="1">cv. AL8/78</strain>
    </source>
</reference>
<dbReference type="STRING" id="200361.A0A453ER24"/>
<dbReference type="EnsemblPlants" id="AET3Gv20426400.11">
    <property type="protein sequence ID" value="AET3Gv20426400.11"/>
    <property type="gene ID" value="AET3Gv20426400"/>
</dbReference>
<proteinExistence type="predicted"/>
<dbReference type="Gramene" id="AET3Gv20426400.13">
    <property type="protein sequence ID" value="AET3Gv20426400.13"/>
    <property type="gene ID" value="AET3Gv20426400"/>
</dbReference>
<dbReference type="EnsemblPlants" id="AET3Gv20426400.19">
    <property type="protein sequence ID" value="AET3Gv20426400.19"/>
    <property type="gene ID" value="AET3Gv20426400"/>
</dbReference>
<sequence length="100" mass="11459">MLSKSPHFMLLLDLKQGRTILYLVFEYMDANLKKFIHGHRITMRRSPTTQSRNQELLNSRTFLYYTGTIKRLTTCRLASAVGSTSFGLSALLMGLKKELS</sequence>
<dbReference type="Gramene" id="AET3Gv20426400.8">
    <property type="protein sequence ID" value="AET3Gv20426400.8"/>
    <property type="gene ID" value="AET3Gv20426400"/>
</dbReference>
<reference evidence="2" key="2">
    <citation type="journal article" date="2017" name="Nat. Plants">
        <title>The Aegilops tauschii genome reveals multiple impacts of transposons.</title>
        <authorList>
            <person name="Zhao G."/>
            <person name="Zou C."/>
            <person name="Li K."/>
            <person name="Wang K."/>
            <person name="Li T."/>
            <person name="Gao L."/>
            <person name="Zhang X."/>
            <person name="Wang H."/>
            <person name="Yang Z."/>
            <person name="Liu X."/>
            <person name="Jiang W."/>
            <person name="Mao L."/>
            <person name="Kong X."/>
            <person name="Jiao Y."/>
            <person name="Jia J."/>
        </authorList>
    </citation>
    <scope>NUCLEOTIDE SEQUENCE [LARGE SCALE GENOMIC DNA]</scope>
    <source>
        <strain evidence="2">cv. AL8/78</strain>
    </source>
</reference>
<dbReference type="Gramene" id="AET3Gv20426400.19">
    <property type="protein sequence ID" value="AET3Gv20426400.19"/>
    <property type="gene ID" value="AET3Gv20426400"/>
</dbReference>
<organism evidence="1 2">
    <name type="scientific">Aegilops tauschii subsp. strangulata</name>
    <name type="common">Goatgrass</name>
    <dbReference type="NCBI Taxonomy" id="200361"/>
    <lineage>
        <taxon>Eukaryota</taxon>
        <taxon>Viridiplantae</taxon>
        <taxon>Streptophyta</taxon>
        <taxon>Embryophyta</taxon>
        <taxon>Tracheophyta</taxon>
        <taxon>Spermatophyta</taxon>
        <taxon>Magnoliopsida</taxon>
        <taxon>Liliopsida</taxon>
        <taxon>Poales</taxon>
        <taxon>Poaceae</taxon>
        <taxon>BOP clade</taxon>
        <taxon>Pooideae</taxon>
        <taxon>Triticodae</taxon>
        <taxon>Triticeae</taxon>
        <taxon>Triticinae</taxon>
        <taxon>Aegilops</taxon>
    </lineage>
</organism>
<dbReference type="Gramene" id="AET3Gv20426400.9">
    <property type="protein sequence ID" value="AET3Gv20426400.9"/>
    <property type="gene ID" value="AET3Gv20426400"/>
</dbReference>
<evidence type="ECO:0000313" key="1">
    <source>
        <dbReference type="EnsemblPlants" id="AET3Gv20426400.4"/>
    </source>
</evidence>
<reference evidence="2" key="1">
    <citation type="journal article" date="2014" name="Science">
        <title>Ancient hybridizations among the ancestral genomes of bread wheat.</title>
        <authorList>
            <consortium name="International Wheat Genome Sequencing Consortium,"/>
            <person name="Marcussen T."/>
            <person name="Sandve S.R."/>
            <person name="Heier L."/>
            <person name="Spannagl M."/>
            <person name="Pfeifer M."/>
            <person name="Jakobsen K.S."/>
            <person name="Wulff B.B."/>
            <person name="Steuernagel B."/>
            <person name="Mayer K.F."/>
            <person name="Olsen O.A."/>
        </authorList>
    </citation>
    <scope>NUCLEOTIDE SEQUENCE [LARGE SCALE GENOMIC DNA]</scope>
    <source>
        <strain evidence="2">cv. AL8/78</strain>
    </source>
</reference>
<keyword evidence="2" id="KW-1185">Reference proteome</keyword>
<dbReference type="EnsemblPlants" id="AET3Gv20426400.8">
    <property type="protein sequence ID" value="AET3Gv20426400.8"/>
    <property type="gene ID" value="AET3Gv20426400"/>
</dbReference>
<dbReference type="EnsemblPlants" id="AET3Gv20426400.20">
    <property type="protein sequence ID" value="AET3Gv20426400.20"/>
    <property type="gene ID" value="AET3Gv20426400"/>
</dbReference>
<dbReference type="Gramene" id="AET3Gv20426400.7">
    <property type="protein sequence ID" value="AET3Gv20426400.7"/>
    <property type="gene ID" value="AET3Gv20426400"/>
</dbReference>
<dbReference type="EnsemblPlants" id="AET3Gv20426400.12">
    <property type="protein sequence ID" value="AET3Gv20426400.12"/>
    <property type="gene ID" value="AET3Gv20426400"/>
</dbReference>
<dbReference type="EnsemblPlants" id="AET3Gv20426400.4">
    <property type="protein sequence ID" value="AET3Gv20426400.4"/>
    <property type="gene ID" value="AET3Gv20426400"/>
</dbReference>